<name>A0A837DCL3_9PSEU</name>
<dbReference type="GO" id="GO:0030288">
    <property type="term" value="C:outer membrane-bounded periplasmic space"/>
    <property type="evidence" value="ECO:0007669"/>
    <property type="project" value="TreeGrafter"/>
</dbReference>
<dbReference type="InterPro" id="IPR002491">
    <property type="entry name" value="ABC_transptr_periplasmic_BD"/>
</dbReference>
<comment type="subcellular location">
    <subcellularLocation>
        <location evidence="1">Cell envelope</location>
    </subcellularLocation>
</comment>
<dbReference type="PANTHER" id="PTHR30532:SF24">
    <property type="entry name" value="FERRIC ENTEROBACTIN-BINDING PERIPLASMIC PROTEIN FEPB"/>
    <property type="match status" value="1"/>
</dbReference>
<sequence length="345" mass="37310">MSVPSRHGRRLVLAALAVLILLLTGCSGGGESPSAEDTRAVETEPDALPVTIEHRFGSTTITDPPRRVVSVGLTDHDALLALGVTPVATTRWFGDYPGAIGPWAREALGDAPDPVVLHNQNGIQFERIAELEPDLILGLYSELSQADYDTLSRIAPTIAPPPGQPDYGISWRELTTTVGKAIGKPAQAQRVVADVDRTLERLRDEHPEFEGATALVATLYEGYFLYGDDDPRSQLLTDLGFTLPQELDDLVGDQFGASISKEHADVLDADVVVWLTDDGDAELREDPLYSKLRPAKERREVLVEENSDFGAAFSQVSALSVPYVLEHLVPRLQAAVDGDPSTVAD</sequence>
<dbReference type="RefSeq" id="WP_037312558.1">
    <property type="nucleotide sequence ID" value="NZ_DAHVQW010000135.1"/>
</dbReference>
<dbReference type="PROSITE" id="PS50983">
    <property type="entry name" value="FE_B12_PBP"/>
    <property type="match status" value="1"/>
</dbReference>
<evidence type="ECO:0000256" key="1">
    <source>
        <dbReference type="ARBA" id="ARBA00004196"/>
    </source>
</evidence>
<feature type="domain" description="Fe/B12 periplasmic-binding" evidence="5">
    <location>
        <begin position="67"/>
        <end position="336"/>
    </location>
</feature>
<dbReference type="SUPFAM" id="SSF53807">
    <property type="entry name" value="Helical backbone' metal receptor"/>
    <property type="match status" value="1"/>
</dbReference>
<evidence type="ECO:0000313" key="6">
    <source>
        <dbReference type="EMBL" id="KHF43546.1"/>
    </source>
</evidence>
<evidence type="ECO:0000313" key="7">
    <source>
        <dbReference type="Proteomes" id="UP000030848"/>
    </source>
</evidence>
<dbReference type="GO" id="GO:1901678">
    <property type="term" value="P:iron coordination entity transport"/>
    <property type="evidence" value="ECO:0007669"/>
    <property type="project" value="UniProtKB-ARBA"/>
</dbReference>
<accession>A0A837DCL3</accession>
<dbReference type="Proteomes" id="UP000030848">
    <property type="component" value="Unassembled WGS sequence"/>
</dbReference>
<dbReference type="AlphaFoldDB" id="A0A837DCL3"/>
<comment type="caution">
    <text evidence="6">The sequence shown here is derived from an EMBL/GenBank/DDBJ whole genome shotgun (WGS) entry which is preliminary data.</text>
</comment>
<evidence type="ECO:0000256" key="4">
    <source>
        <dbReference type="ARBA" id="ARBA00022729"/>
    </source>
</evidence>
<keyword evidence="4" id="KW-0732">Signal</keyword>
<keyword evidence="3" id="KW-0813">Transport</keyword>
<protein>
    <submittedName>
        <fullName evidence="6">Iron ABC transporter substrate-binding protein</fullName>
    </submittedName>
</protein>
<proteinExistence type="inferred from homology"/>
<evidence type="ECO:0000256" key="3">
    <source>
        <dbReference type="ARBA" id="ARBA00022448"/>
    </source>
</evidence>
<dbReference type="InterPro" id="IPR051313">
    <property type="entry name" value="Bact_iron-sidero_bind"/>
</dbReference>
<comment type="similarity">
    <text evidence="2">Belongs to the bacterial solute-binding protein 8 family.</text>
</comment>
<organism evidence="6 7">
    <name type="scientific">Saccharomonospora viridis</name>
    <dbReference type="NCBI Taxonomy" id="1852"/>
    <lineage>
        <taxon>Bacteria</taxon>
        <taxon>Bacillati</taxon>
        <taxon>Actinomycetota</taxon>
        <taxon>Actinomycetes</taxon>
        <taxon>Pseudonocardiales</taxon>
        <taxon>Pseudonocardiaceae</taxon>
        <taxon>Saccharomonospora</taxon>
    </lineage>
</organism>
<dbReference type="PROSITE" id="PS51257">
    <property type="entry name" value="PROKAR_LIPOPROTEIN"/>
    <property type="match status" value="1"/>
</dbReference>
<dbReference type="Gene3D" id="3.40.50.1980">
    <property type="entry name" value="Nitrogenase molybdenum iron protein domain"/>
    <property type="match status" value="2"/>
</dbReference>
<dbReference type="PANTHER" id="PTHR30532">
    <property type="entry name" value="IRON III DICITRATE-BINDING PERIPLASMIC PROTEIN"/>
    <property type="match status" value="1"/>
</dbReference>
<dbReference type="OrthoDB" id="1846031at2"/>
<evidence type="ECO:0000259" key="5">
    <source>
        <dbReference type="PROSITE" id="PS50983"/>
    </source>
</evidence>
<reference evidence="6 7" key="1">
    <citation type="submission" date="2014-10" db="EMBL/GenBank/DDBJ databases">
        <title>Genome sequence of Micropolyspora internatus JCM3315.</title>
        <authorList>
            <person name="Shin S.-K."/>
            <person name="Yi H."/>
        </authorList>
    </citation>
    <scope>NUCLEOTIDE SEQUENCE [LARGE SCALE GENOMIC DNA]</scope>
    <source>
        <strain evidence="6 7">JCM 3315</strain>
    </source>
</reference>
<evidence type="ECO:0000256" key="2">
    <source>
        <dbReference type="ARBA" id="ARBA00008814"/>
    </source>
</evidence>
<dbReference type="EMBL" id="JRZE01000006">
    <property type="protein sequence ID" value="KHF43546.1"/>
    <property type="molecule type" value="Genomic_DNA"/>
</dbReference>
<dbReference type="CDD" id="cd01146">
    <property type="entry name" value="FhuD"/>
    <property type="match status" value="1"/>
</dbReference>
<gene>
    <name evidence="6" type="ORF">MINT15_37480</name>
</gene>
<dbReference type="Pfam" id="PF01497">
    <property type="entry name" value="Peripla_BP_2"/>
    <property type="match status" value="1"/>
</dbReference>